<dbReference type="EMBL" id="JABDHM010000025">
    <property type="protein sequence ID" value="KAF5222644.1"/>
    <property type="molecule type" value="Genomic_DNA"/>
</dbReference>
<comment type="caution">
    <text evidence="4">The sequence shown here is derived from an EMBL/GenBank/DDBJ whole genome shotgun (WGS) entry which is preliminary data.</text>
</comment>
<feature type="transmembrane region" description="Helical" evidence="3">
    <location>
        <begin position="34"/>
        <end position="60"/>
    </location>
</feature>
<evidence type="ECO:0000256" key="3">
    <source>
        <dbReference type="SAM" id="Phobius"/>
    </source>
</evidence>
<feature type="transmembrane region" description="Helical" evidence="3">
    <location>
        <begin position="67"/>
        <end position="88"/>
    </location>
</feature>
<reference evidence="4 5" key="1">
    <citation type="journal article" date="2019" name="Genome Biol. Evol.">
        <title>Nanopore Sequencing Significantly Improves Genome Assembly of the Protozoan Parasite Trypanosoma cruzi.</title>
        <authorList>
            <person name="Diaz-Viraque F."/>
            <person name="Pita S."/>
            <person name="Greif G."/>
            <person name="de Souza R.C.M."/>
            <person name="Iraola G."/>
            <person name="Robello C."/>
        </authorList>
    </citation>
    <scope>NUCLEOTIDE SEQUENCE [LARGE SCALE GENOMIC DNA]</scope>
    <source>
        <strain evidence="4 5">Berenice</strain>
    </source>
</reference>
<feature type="compositionally biased region" description="Polar residues" evidence="2">
    <location>
        <begin position="271"/>
        <end position="288"/>
    </location>
</feature>
<proteinExistence type="predicted"/>
<sequence length="1265" mass="141840">MREMRIIHCELLARVECALVCLHVYMHVDGVTPHYAIFLFPSFSFCFFFFFVLFFFFFLLRLHDGCPYVDLPTCLYIYLLHVCMLYAMPPLLHVVFVEVVMPHCVLCILLLLLLFFAFDLPVGVMALRVVGGEEEEMPSARVLVNNQNTVRATVTLPNSPPRALQKRATGDSAYAQLKREIRPATGRTRKDFTGFTETSPLLKNTKHIPGILREDVHPHLDDVYQRVMRRLQRKANYQEIGAPPLAVQFGIIDDTDEERSREKNEWDSEDPLNSGQSLLSSGTATKSGSSRHKQLGRGIPPSAALAQDGHEAEDDAFFLSQQPCPKTLRLVVEHVTATVTEKLRLAETGSLKNCLCLVFESRALLERLLKEIPSYSQFQGEGERLPTAAQLQEMYQEFRRKPVVLPTARFEKEPNNGHVVASLFDSRTCPLNPMPSHSGEQPQQQKEEQTELGVSQETTTATKTGISISFDTPSCLTSEESRKVALLGDVAIVIPPTYAQSSRKLQTSFRLRKAAGAGSRGNLRFSGNGSSFTKAASNSFAHDNPLDTKRVQGPAFSGRVADDSATNTSSNTTSTTASITAASTAPGGSNVAATELDADTPTAAARTSLADTERKQRATRIFSVGTLTEMNSTSIVHREEYEQLQAYTRTLLVEVEERKREIRELQEQLNEELDYTTQKRKVIQYLRETLYKECNVLRSQLSAAQQKQIHYQNLLKEQQQALAHAATVMNAEVRSATSVSTCEGTRLPNLSTTRFSPNEVPSMAVSIGAGLQSFRRTNPNVSVIGVGRGSTHTEENDDGNGSVVATGAAATVGGQQISIDITAIQSLLDLVLLAVENDQLIPSVATRGAHANLGNIANLMAEDPHRREKNLKKEFAEMQRQAKQNYSIGRTQLTVLLALKEQQIKDMKNFSDVHFLKGFWNDRCSTLRDELRRVRRAVQEDLESLRQFVVVSMESIARRTHVVDASLTENNTLFNTQSALRDVILSAQSLLLPMLTTEYERGYHPWPLKLRNTADPFARMIKARYGEKQLLLLREEMNALSSIYLELHHYVMKNLVSPVIKRPLPGKTLWNLCALLAMNNCTSAEVWMRVREKYTRDMALRKNIAALNMSILTLMYRQRIVTERSTEAMQQAGMDPRLSGLPVQRTVNIIAERLHRVIAERATLRKQRQENARDVYRIWKKSQIDVYEGYTPPSQPQRLVLAEMHTDAQRPLLAVLPTSHRGENNSLGNAFFSANKSANFWDHMLSTEKEGERSTEEGDSPISAQ</sequence>
<name>A0A7J6Y790_TRYCR</name>
<keyword evidence="3" id="KW-0472">Membrane</keyword>
<dbReference type="VEuPathDB" id="TriTrypDB:BCY84_17612"/>
<evidence type="ECO:0000313" key="5">
    <source>
        <dbReference type="Proteomes" id="UP000583944"/>
    </source>
</evidence>
<dbReference type="Proteomes" id="UP000583944">
    <property type="component" value="Unassembled WGS sequence"/>
</dbReference>
<feature type="compositionally biased region" description="Low complexity" evidence="2">
    <location>
        <begin position="563"/>
        <end position="585"/>
    </location>
</feature>
<protein>
    <submittedName>
        <fullName evidence="4">Uncharacterized protein</fullName>
    </submittedName>
</protein>
<dbReference type="VEuPathDB" id="TriTrypDB:ECC02_004221"/>
<evidence type="ECO:0000256" key="1">
    <source>
        <dbReference type="SAM" id="Coils"/>
    </source>
</evidence>
<feature type="coiled-coil region" evidence="1">
    <location>
        <begin position="648"/>
        <end position="707"/>
    </location>
</feature>
<evidence type="ECO:0000256" key="2">
    <source>
        <dbReference type="SAM" id="MobiDB-lite"/>
    </source>
</evidence>
<feature type="region of interest" description="Disordered" evidence="2">
    <location>
        <begin position="256"/>
        <end position="307"/>
    </location>
</feature>
<accession>A0A7J6Y790</accession>
<organism evidence="4 5">
    <name type="scientific">Trypanosoma cruzi</name>
    <dbReference type="NCBI Taxonomy" id="5693"/>
    <lineage>
        <taxon>Eukaryota</taxon>
        <taxon>Discoba</taxon>
        <taxon>Euglenozoa</taxon>
        <taxon>Kinetoplastea</taxon>
        <taxon>Metakinetoplastina</taxon>
        <taxon>Trypanosomatida</taxon>
        <taxon>Trypanosomatidae</taxon>
        <taxon>Trypanosoma</taxon>
        <taxon>Schizotrypanum</taxon>
    </lineage>
</organism>
<feature type="transmembrane region" description="Helical" evidence="3">
    <location>
        <begin position="100"/>
        <end position="118"/>
    </location>
</feature>
<keyword evidence="3" id="KW-1133">Transmembrane helix</keyword>
<feature type="region of interest" description="Disordered" evidence="2">
    <location>
        <begin position="536"/>
        <end position="598"/>
    </location>
</feature>
<gene>
    <name evidence="4" type="ORF">ECC02_004221</name>
</gene>
<evidence type="ECO:0000313" key="4">
    <source>
        <dbReference type="EMBL" id="KAF5222644.1"/>
    </source>
</evidence>
<dbReference type="AlphaFoldDB" id="A0A7J6Y790"/>
<keyword evidence="1" id="KW-0175">Coiled coil</keyword>
<feature type="region of interest" description="Disordered" evidence="2">
    <location>
        <begin position="430"/>
        <end position="460"/>
    </location>
</feature>
<keyword evidence="3" id="KW-0812">Transmembrane</keyword>